<dbReference type="PANTHER" id="PTHR11548">
    <property type="entry name" value="THYMIDYLATE SYNTHASE 1"/>
    <property type="match status" value="1"/>
</dbReference>
<dbReference type="PANTHER" id="PTHR11548:SF2">
    <property type="entry name" value="THYMIDYLATE SYNTHASE"/>
    <property type="match status" value="1"/>
</dbReference>
<dbReference type="GO" id="GO:0046654">
    <property type="term" value="P:tetrahydrofolate biosynthetic process"/>
    <property type="evidence" value="ECO:0007669"/>
    <property type="project" value="InterPro"/>
</dbReference>
<dbReference type="Pfam" id="PF00303">
    <property type="entry name" value="Thymidylat_synt"/>
    <property type="match status" value="1"/>
</dbReference>
<evidence type="ECO:0000256" key="2">
    <source>
        <dbReference type="ARBA" id="ARBA00022603"/>
    </source>
</evidence>
<sequence>MNKTKFSIISSYSKIRRGIGYKGQLPWHNKSDMIHFRKTTKHGHNRIIMGRKTWESLPNPLAGRENVVITRSNISGIKTFQSLDQALNSVGPEIDETFVIGGEQLFGEAIQHRGCKKLILSEIPEKEEYRYDTYFPTIPYHFRKTDTQTLQNGVKVFSYRNWHNPESEEYQYLDLVKRIIKDGVREIGRNGNVRSIFADIQHRFDLRKGFPLLTTKKMPFKCIAKELFFFLRGQTDSNILSKQNVNIWKDNTTREFLDGRGLSYPVGDMGPMYGWNWRHFGAKYRDCHTDYSGKGFDQLKWLLSEIKNNPASRRLMMTTYDPGKVQESVLAPCHGLITQFKVIKDKYLDCKTYQRSADIALGYPFNIASYGLLTELVAKASNLTPRFLTITLGDAHIYESHIEQIKKCTERLPLYFPQLKFNNFSSLETMKCQDLGLKKYSFYPTVKMKMVA</sequence>
<comment type="caution">
    <text evidence="7">The sequence shown here is derived from an EMBL/GenBank/DDBJ whole genome shotgun (WGS) entry which is preliminary data.</text>
</comment>
<dbReference type="EMBL" id="JANTQA010000021">
    <property type="protein sequence ID" value="KAJ3446071.1"/>
    <property type="molecule type" value="Genomic_DNA"/>
</dbReference>
<dbReference type="InterPro" id="IPR045097">
    <property type="entry name" value="Thymidate_synth/dCMP_Mease"/>
</dbReference>
<keyword evidence="3" id="KW-0808">Transferase</keyword>
<dbReference type="GO" id="GO:0005739">
    <property type="term" value="C:mitochondrion"/>
    <property type="evidence" value="ECO:0007669"/>
    <property type="project" value="TreeGrafter"/>
</dbReference>
<evidence type="ECO:0000256" key="3">
    <source>
        <dbReference type="ARBA" id="ARBA00022679"/>
    </source>
</evidence>
<dbReference type="PROSITE" id="PS00075">
    <property type="entry name" value="DHFR_1"/>
    <property type="match status" value="1"/>
</dbReference>
<dbReference type="SUPFAM" id="SSF53597">
    <property type="entry name" value="Dihydrofolate reductase-like"/>
    <property type="match status" value="1"/>
</dbReference>
<dbReference type="InterPro" id="IPR017925">
    <property type="entry name" value="DHFR_CS"/>
</dbReference>
<dbReference type="SUPFAM" id="SSF55831">
    <property type="entry name" value="Thymidylate synthase/dCMP hydroxymethylase"/>
    <property type="match status" value="1"/>
</dbReference>
<organism evidence="7 8">
    <name type="scientific">Anaeramoeba flamelloides</name>
    <dbReference type="NCBI Taxonomy" id="1746091"/>
    <lineage>
        <taxon>Eukaryota</taxon>
        <taxon>Metamonada</taxon>
        <taxon>Anaeramoebidae</taxon>
        <taxon>Anaeramoeba</taxon>
    </lineage>
</organism>
<dbReference type="PRINTS" id="PR00108">
    <property type="entry name" value="THYMDSNTHASE"/>
</dbReference>
<name>A0AAV7ZVQ2_9EUKA</name>
<gene>
    <name evidence="7" type="ORF">M0812_08606</name>
</gene>
<dbReference type="InterPro" id="IPR000398">
    <property type="entry name" value="Thymidylate_synthase"/>
</dbReference>
<keyword evidence="1" id="KW-0554">One-carbon metabolism</keyword>
<evidence type="ECO:0000313" key="7">
    <source>
        <dbReference type="EMBL" id="KAJ3446071.1"/>
    </source>
</evidence>
<evidence type="ECO:0000256" key="1">
    <source>
        <dbReference type="ARBA" id="ARBA00022563"/>
    </source>
</evidence>
<dbReference type="GO" id="GO:0006730">
    <property type="term" value="P:one-carbon metabolic process"/>
    <property type="evidence" value="ECO:0007669"/>
    <property type="project" value="UniProtKB-KW"/>
</dbReference>
<dbReference type="Pfam" id="PF00186">
    <property type="entry name" value="DHFR_1"/>
    <property type="match status" value="1"/>
</dbReference>
<dbReference type="GO" id="GO:0032259">
    <property type="term" value="P:methylation"/>
    <property type="evidence" value="ECO:0007669"/>
    <property type="project" value="UniProtKB-KW"/>
</dbReference>
<dbReference type="GO" id="GO:0004146">
    <property type="term" value="F:dihydrofolate reductase activity"/>
    <property type="evidence" value="ECO:0007669"/>
    <property type="project" value="InterPro"/>
</dbReference>
<keyword evidence="2" id="KW-0489">Methyltransferase</keyword>
<dbReference type="AlphaFoldDB" id="A0AAV7ZVQ2"/>
<evidence type="ECO:0000259" key="6">
    <source>
        <dbReference type="PROSITE" id="PS51330"/>
    </source>
</evidence>
<dbReference type="InterPro" id="IPR023451">
    <property type="entry name" value="Thymidate_synth/dCMP_Mease_dom"/>
</dbReference>
<evidence type="ECO:0000256" key="4">
    <source>
        <dbReference type="ARBA" id="ARBA00022857"/>
    </source>
</evidence>
<evidence type="ECO:0000313" key="8">
    <source>
        <dbReference type="Proteomes" id="UP001146793"/>
    </source>
</evidence>
<dbReference type="InterPro" id="IPR001796">
    <property type="entry name" value="DHFR_dom"/>
</dbReference>
<dbReference type="GO" id="GO:0006231">
    <property type="term" value="P:dTMP biosynthetic process"/>
    <property type="evidence" value="ECO:0007669"/>
    <property type="project" value="InterPro"/>
</dbReference>
<dbReference type="Proteomes" id="UP001146793">
    <property type="component" value="Unassembled WGS sequence"/>
</dbReference>
<dbReference type="PROSITE" id="PS51330">
    <property type="entry name" value="DHFR_2"/>
    <property type="match status" value="1"/>
</dbReference>
<keyword evidence="4" id="KW-0521">NADP</keyword>
<feature type="domain" description="DHFR" evidence="6">
    <location>
        <begin position="1"/>
        <end position="177"/>
    </location>
</feature>
<dbReference type="CDD" id="cd00209">
    <property type="entry name" value="DHFR"/>
    <property type="match status" value="1"/>
</dbReference>
<dbReference type="GO" id="GO:0005829">
    <property type="term" value="C:cytosol"/>
    <property type="evidence" value="ECO:0007669"/>
    <property type="project" value="TreeGrafter"/>
</dbReference>
<dbReference type="InterPro" id="IPR036926">
    <property type="entry name" value="Thymidate_synth/dCMP_Mease_sf"/>
</dbReference>
<keyword evidence="5" id="KW-0560">Oxidoreductase</keyword>
<dbReference type="Gene3D" id="3.30.572.10">
    <property type="entry name" value="Thymidylate synthase/dCMP hydroxymethylase domain"/>
    <property type="match status" value="1"/>
</dbReference>
<protein>
    <submittedName>
        <fullName evidence="7">Thymidylate synthase</fullName>
    </submittedName>
</protein>
<dbReference type="InterPro" id="IPR024072">
    <property type="entry name" value="DHFR-like_dom_sf"/>
</dbReference>
<dbReference type="CDD" id="cd00351">
    <property type="entry name" value="TS_Pyrimidine_HMase"/>
    <property type="match status" value="1"/>
</dbReference>
<dbReference type="GO" id="GO:0004799">
    <property type="term" value="F:thymidylate synthase activity"/>
    <property type="evidence" value="ECO:0007669"/>
    <property type="project" value="InterPro"/>
</dbReference>
<accession>A0AAV7ZVQ2</accession>
<dbReference type="NCBIfam" id="TIGR03284">
    <property type="entry name" value="thym_sym"/>
    <property type="match status" value="1"/>
</dbReference>
<dbReference type="Gene3D" id="3.40.430.10">
    <property type="entry name" value="Dihydrofolate Reductase, subunit A"/>
    <property type="match status" value="1"/>
</dbReference>
<evidence type="ECO:0000256" key="5">
    <source>
        <dbReference type="ARBA" id="ARBA00023002"/>
    </source>
</evidence>
<reference evidence="7" key="1">
    <citation type="submission" date="2022-08" db="EMBL/GenBank/DDBJ databases">
        <title>Novel sulphate-reducing endosymbionts in the free-living metamonad Anaeramoeba.</title>
        <authorList>
            <person name="Jerlstrom-Hultqvist J."/>
            <person name="Cepicka I."/>
            <person name="Gallot-Lavallee L."/>
            <person name="Salas-Leiva D."/>
            <person name="Curtis B.A."/>
            <person name="Zahonova K."/>
            <person name="Pipaliya S."/>
            <person name="Dacks J."/>
            <person name="Roger A.J."/>
        </authorList>
    </citation>
    <scope>NUCLEOTIDE SEQUENCE</scope>
    <source>
        <strain evidence="7">Busselton2</strain>
    </source>
</reference>
<proteinExistence type="predicted"/>